<keyword evidence="1" id="KW-0732">Signal</keyword>
<dbReference type="InterPro" id="IPR010425">
    <property type="entry name" value="Caps_synth_GfcC-like_C"/>
</dbReference>
<evidence type="ECO:0000259" key="3">
    <source>
        <dbReference type="Pfam" id="PF20616"/>
    </source>
</evidence>
<dbReference type="Proteomes" id="UP000617555">
    <property type="component" value="Unassembled WGS sequence"/>
</dbReference>
<dbReference type="Pfam" id="PF20616">
    <property type="entry name" value="Caps_syn_GfcC_N"/>
    <property type="match status" value="1"/>
</dbReference>
<comment type="caution">
    <text evidence="4">The sequence shown here is derived from an EMBL/GenBank/DDBJ whole genome shotgun (WGS) entry which is preliminary data.</text>
</comment>
<dbReference type="EMBL" id="BMII01000013">
    <property type="protein sequence ID" value="GGB57907.1"/>
    <property type="molecule type" value="Genomic_DNA"/>
</dbReference>
<keyword evidence="5" id="KW-1185">Reference proteome</keyword>
<proteinExistence type="predicted"/>
<feature type="domain" description="Capsule biosynthesis GfcC-like N-terminal" evidence="3">
    <location>
        <begin position="38"/>
        <end position="156"/>
    </location>
</feature>
<dbReference type="Gene3D" id="3.10.560.10">
    <property type="entry name" value="Outer membrane lipoprotein wza domain like"/>
    <property type="match status" value="1"/>
</dbReference>
<organism evidence="4 5">
    <name type="scientific">Shewanella inventionis</name>
    <dbReference type="NCBI Taxonomy" id="1738770"/>
    <lineage>
        <taxon>Bacteria</taxon>
        <taxon>Pseudomonadati</taxon>
        <taxon>Pseudomonadota</taxon>
        <taxon>Gammaproteobacteria</taxon>
        <taxon>Alteromonadales</taxon>
        <taxon>Shewanellaceae</taxon>
        <taxon>Shewanella</taxon>
    </lineage>
</organism>
<gene>
    <name evidence="4" type="primary">wbfC</name>
    <name evidence="4" type="ORF">GCM10011607_18110</name>
</gene>
<feature type="domain" description="Capsule biosynthesis GfcC-like C-terminal" evidence="2">
    <location>
        <begin position="174"/>
        <end position="256"/>
    </location>
</feature>
<dbReference type="Gene3D" id="3.10.20.700">
    <property type="match status" value="1"/>
</dbReference>
<feature type="chain" id="PRO_5045434621" description="SLBB-domain like (DUF1017)" evidence="1">
    <location>
        <begin position="24"/>
        <end position="260"/>
    </location>
</feature>
<feature type="signal peptide" evidence="1">
    <location>
        <begin position="1"/>
        <end position="23"/>
    </location>
</feature>
<reference evidence="5" key="1">
    <citation type="journal article" date="2019" name="Int. J. Syst. Evol. Microbiol.">
        <title>The Global Catalogue of Microorganisms (GCM) 10K type strain sequencing project: providing services to taxonomists for standard genome sequencing and annotation.</title>
        <authorList>
            <consortium name="The Broad Institute Genomics Platform"/>
            <consortium name="The Broad Institute Genome Sequencing Center for Infectious Disease"/>
            <person name="Wu L."/>
            <person name="Ma J."/>
        </authorList>
    </citation>
    <scope>NUCLEOTIDE SEQUENCE [LARGE SCALE GENOMIC DNA]</scope>
    <source>
        <strain evidence="5">CGMCC 1.15339</strain>
    </source>
</reference>
<protein>
    <recommendedName>
        <fullName evidence="6">SLBB-domain like (DUF1017)</fullName>
    </recommendedName>
</protein>
<name>A0ABQ1J1R7_9GAMM</name>
<accession>A0ABQ1J1R7</accession>
<evidence type="ECO:0008006" key="6">
    <source>
        <dbReference type="Google" id="ProtNLM"/>
    </source>
</evidence>
<evidence type="ECO:0000256" key="1">
    <source>
        <dbReference type="SAM" id="SignalP"/>
    </source>
</evidence>
<evidence type="ECO:0000313" key="4">
    <source>
        <dbReference type="EMBL" id="GGB57907.1"/>
    </source>
</evidence>
<evidence type="ECO:0000313" key="5">
    <source>
        <dbReference type="Proteomes" id="UP000617555"/>
    </source>
</evidence>
<dbReference type="InterPro" id="IPR046459">
    <property type="entry name" value="Caps_syn_GfcC_N"/>
</dbReference>
<evidence type="ECO:0000259" key="2">
    <source>
        <dbReference type="Pfam" id="PF06251"/>
    </source>
</evidence>
<sequence>MKPLIQLCSALILLTFNQQLSYAETEVTVAQSVYSNSTVSLTYVSPPRLVQVIKDSLSNAQLSSEQSNPLPIYWLGAGLYDASTEAALLTQRQQILNTLKTQYSDMGKPDHIQALKTLATWIANNQFLQRQFIPLDYDVIRLKEELNPLLQGKYLLTLPSKPQDVLVLGAVTQNGPQPFVVRQNASQYIENAIPLKASENSFAWLIQPDGKIEKYPIAYWNQQHIDIAPGAIIYLDFDGVRDNEPALNQHILELLKHWVR</sequence>
<dbReference type="RefSeq" id="WP_188739033.1">
    <property type="nucleotide sequence ID" value="NZ_BMII01000013.1"/>
</dbReference>
<dbReference type="Pfam" id="PF06251">
    <property type="entry name" value="Caps_syn_GfcC_C"/>
    <property type="match status" value="1"/>
</dbReference>